<name>A0A426Z061_ENSVE</name>
<protein>
    <submittedName>
        <fullName evidence="1">Uncharacterized protein</fullName>
    </submittedName>
</protein>
<gene>
    <name evidence="1" type="ORF">B296_00023942</name>
</gene>
<reference evidence="1 2" key="1">
    <citation type="journal article" date="2014" name="Agronomy (Basel)">
        <title>A Draft Genome Sequence for Ensete ventricosum, the Drought-Tolerant Tree Against Hunger.</title>
        <authorList>
            <person name="Harrison J."/>
            <person name="Moore K.A."/>
            <person name="Paszkiewicz K."/>
            <person name="Jones T."/>
            <person name="Grant M."/>
            <person name="Ambacheew D."/>
            <person name="Muzemil S."/>
            <person name="Studholme D.J."/>
        </authorList>
    </citation>
    <scope>NUCLEOTIDE SEQUENCE [LARGE SCALE GENOMIC DNA]</scope>
</reference>
<dbReference type="Proteomes" id="UP000287651">
    <property type="component" value="Unassembled WGS sequence"/>
</dbReference>
<evidence type="ECO:0000313" key="1">
    <source>
        <dbReference type="EMBL" id="RRT57363.1"/>
    </source>
</evidence>
<evidence type="ECO:0000313" key="2">
    <source>
        <dbReference type="Proteomes" id="UP000287651"/>
    </source>
</evidence>
<comment type="caution">
    <text evidence="1">The sequence shown here is derived from an EMBL/GenBank/DDBJ whole genome shotgun (WGS) entry which is preliminary data.</text>
</comment>
<organism evidence="1 2">
    <name type="scientific">Ensete ventricosum</name>
    <name type="common">Abyssinian banana</name>
    <name type="synonym">Musa ensete</name>
    <dbReference type="NCBI Taxonomy" id="4639"/>
    <lineage>
        <taxon>Eukaryota</taxon>
        <taxon>Viridiplantae</taxon>
        <taxon>Streptophyta</taxon>
        <taxon>Embryophyta</taxon>
        <taxon>Tracheophyta</taxon>
        <taxon>Spermatophyta</taxon>
        <taxon>Magnoliopsida</taxon>
        <taxon>Liliopsida</taxon>
        <taxon>Zingiberales</taxon>
        <taxon>Musaceae</taxon>
        <taxon>Ensete</taxon>
    </lineage>
</organism>
<accession>A0A426Z061</accession>
<dbReference type="AlphaFoldDB" id="A0A426Z061"/>
<dbReference type="EMBL" id="AMZH03009193">
    <property type="protein sequence ID" value="RRT57363.1"/>
    <property type="molecule type" value="Genomic_DNA"/>
</dbReference>
<proteinExistence type="predicted"/>
<sequence length="173" mass="18840">MTVASASLSMMPAPTVRLLPLSASSVACSHHNPPLQENGVAPATLLLRGALAVHPTNRSFPSQQHPPATDTVASSLVFDRCLLSLPYRCILCFLRLFPPSASCRSQLSPPLQQLLPATAISPFATVATPYQRMLFSNHLAVNFFVAIIKKNRGKREKEKKMKGITVTSFSPRF</sequence>